<dbReference type="EMBL" id="JACHWB010000002">
    <property type="protein sequence ID" value="MBB3019170.1"/>
    <property type="molecule type" value="Genomic_DNA"/>
</dbReference>
<name>A0A7W4VLY1_9HYPH</name>
<protein>
    <submittedName>
        <fullName evidence="1">Uncharacterized protein</fullName>
    </submittedName>
</protein>
<dbReference type="Proteomes" id="UP000532010">
    <property type="component" value="Unassembled WGS sequence"/>
</dbReference>
<accession>A0A7W4VLY1</accession>
<comment type="caution">
    <text evidence="1">The sequence shown here is derived from an EMBL/GenBank/DDBJ whole genome shotgun (WGS) entry which is preliminary data.</text>
</comment>
<organism evidence="1 2">
    <name type="scientific">Microvirga lupini</name>
    <dbReference type="NCBI Taxonomy" id="420324"/>
    <lineage>
        <taxon>Bacteria</taxon>
        <taxon>Pseudomonadati</taxon>
        <taxon>Pseudomonadota</taxon>
        <taxon>Alphaproteobacteria</taxon>
        <taxon>Hyphomicrobiales</taxon>
        <taxon>Methylobacteriaceae</taxon>
        <taxon>Microvirga</taxon>
    </lineage>
</organism>
<evidence type="ECO:0000313" key="1">
    <source>
        <dbReference type="EMBL" id="MBB3019170.1"/>
    </source>
</evidence>
<dbReference type="AlphaFoldDB" id="A0A7W4VLY1"/>
<evidence type="ECO:0000313" key="2">
    <source>
        <dbReference type="Proteomes" id="UP000532010"/>
    </source>
</evidence>
<keyword evidence="2" id="KW-1185">Reference proteome</keyword>
<gene>
    <name evidence="1" type="ORF">FHR70_002224</name>
</gene>
<sequence length="35" mass="4090">MGSDNFEIRNFSINYGLNAMIYDAWLVQKMEAAFE</sequence>
<proteinExistence type="predicted"/>
<reference evidence="1 2" key="1">
    <citation type="submission" date="2020-08" db="EMBL/GenBank/DDBJ databases">
        <title>The Agave Microbiome: Exploring the role of microbial communities in plant adaptations to desert environments.</title>
        <authorList>
            <person name="Partida-Martinez L.P."/>
        </authorList>
    </citation>
    <scope>NUCLEOTIDE SEQUENCE [LARGE SCALE GENOMIC DNA]</scope>
    <source>
        <strain evidence="1 2">AT3.9</strain>
    </source>
</reference>